<dbReference type="OrthoDB" id="10025998at2759"/>
<keyword evidence="3" id="KW-1185">Reference proteome</keyword>
<sequence length="721" mass="82341">MSDALAPLEEDIDDEMLQLEHRCDERPPFPNDDHPPTHSLSPASVSSSMECMASFTDPIRDYFFPTAPRKQRSKSANHIQRPPLPAMRSQTESVESPGGPPPSEQVSGELEEENMQTVREKQQAVSQLAAQAKRGSQHRRQSLQQEMFGVSGRDGERSAFSTREKLVTYDSKMEHLLLPIQTELNRLKTTKIPPYSPRLNVKPAAQVLRERLLPVGKHILALLQKEREEKRGELELEICDGPSLSGIFTTNTRSCGYHRTTSRRPAPHTDHLGNWGSDNIASTMFTLIDLLSTTYAPVQTMILPYLGVAEVVALTRTCKAFGQLPTVLEATAWNINHRLKRFFDDPQGFRSALGQCNGLIAGTFARRFFSRSDIKCDEIHIYLEYNPKCGKQLVSYLKDEGYRCVEEFDRTFSKTGAKGENLLVTLRSPPRAAIASIFAGAKTTADLNFISWNKAFALWPHNSFFGRESYLLVNLDATVGDHLSILDDEGINTKTVSWDQRRVPQDVFHDRYEDSDIMTRRRRIGDKSSWILNLDVEGVQSPGISDAVIETTTFHLYVPWKYTQNRQGSNYILDYDEVIGHPVLKYQYVTLAEDTLDEEGRVQLNDIQERERTSHYSRRCEELKDRLNELTLLELTKIPAAERPPLYAHLSQEGREIEDASTTRGHFKLPATWRFHDDEVIAFLNKAWEEQQAIDERDEPRRKARFFNPTGERQATRNFRI</sequence>
<feature type="compositionally biased region" description="Basic and acidic residues" evidence="1">
    <location>
        <begin position="18"/>
        <end position="36"/>
    </location>
</feature>
<dbReference type="EMBL" id="RZGK01000023">
    <property type="protein sequence ID" value="KAF9690556.1"/>
    <property type="molecule type" value="Genomic_DNA"/>
</dbReference>
<reference evidence="2" key="2">
    <citation type="submission" date="2020-09" db="EMBL/GenBank/DDBJ databases">
        <title>Reference genome assembly for Australian Ascochyta lentis isolate Al4.</title>
        <authorList>
            <person name="Lee R.C."/>
            <person name="Farfan-Caceres L.M."/>
            <person name="Debler J.W."/>
            <person name="Williams A.H."/>
            <person name="Henares B.M."/>
        </authorList>
    </citation>
    <scope>NUCLEOTIDE SEQUENCE</scope>
    <source>
        <strain evidence="2">Al4</strain>
    </source>
</reference>
<feature type="compositionally biased region" description="Polar residues" evidence="1">
    <location>
        <begin position="711"/>
        <end position="721"/>
    </location>
</feature>
<feature type="compositionally biased region" description="Polar residues" evidence="1">
    <location>
        <begin position="38"/>
        <end position="49"/>
    </location>
</feature>
<dbReference type="Proteomes" id="UP000651452">
    <property type="component" value="Unassembled WGS sequence"/>
</dbReference>
<protein>
    <submittedName>
        <fullName evidence="2">Uncharacterized protein</fullName>
    </submittedName>
</protein>
<feature type="region of interest" description="Disordered" evidence="1">
    <location>
        <begin position="1"/>
        <end position="50"/>
    </location>
</feature>
<feature type="region of interest" description="Disordered" evidence="1">
    <location>
        <begin position="62"/>
        <end position="123"/>
    </location>
</feature>
<comment type="caution">
    <text evidence="2">The sequence shown here is derived from an EMBL/GenBank/DDBJ whole genome shotgun (WGS) entry which is preliminary data.</text>
</comment>
<evidence type="ECO:0000313" key="2">
    <source>
        <dbReference type="EMBL" id="KAF9690556.1"/>
    </source>
</evidence>
<reference evidence="2" key="1">
    <citation type="submission" date="2018-12" db="EMBL/GenBank/DDBJ databases">
        <authorList>
            <person name="Syme R.A."/>
            <person name="Farfan-Caceres L."/>
            <person name="Lichtenzveig J."/>
        </authorList>
    </citation>
    <scope>NUCLEOTIDE SEQUENCE</scope>
    <source>
        <strain evidence="2">Al4</strain>
    </source>
</reference>
<organism evidence="2 3">
    <name type="scientific">Ascochyta lentis</name>
    <dbReference type="NCBI Taxonomy" id="205686"/>
    <lineage>
        <taxon>Eukaryota</taxon>
        <taxon>Fungi</taxon>
        <taxon>Dikarya</taxon>
        <taxon>Ascomycota</taxon>
        <taxon>Pezizomycotina</taxon>
        <taxon>Dothideomycetes</taxon>
        <taxon>Pleosporomycetidae</taxon>
        <taxon>Pleosporales</taxon>
        <taxon>Pleosporineae</taxon>
        <taxon>Didymellaceae</taxon>
        <taxon>Ascochyta</taxon>
    </lineage>
</organism>
<feature type="region of interest" description="Disordered" evidence="1">
    <location>
        <begin position="694"/>
        <end position="721"/>
    </location>
</feature>
<dbReference type="AlphaFoldDB" id="A0A8H7IT16"/>
<evidence type="ECO:0000256" key="1">
    <source>
        <dbReference type="SAM" id="MobiDB-lite"/>
    </source>
</evidence>
<evidence type="ECO:0000313" key="3">
    <source>
        <dbReference type="Proteomes" id="UP000651452"/>
    </source>
</evidence>
<feature type="compositionally biased region" description="Acidic residues" evidence="1">
    <location>
        <begin position="8"/>
        <end position="17"/>
    </location>
</feature>
<name>A0A8H7IT16_9PLEO</name>
<proteinExistence type="predicted"/>
<gene>
    <name evidence="2" type="ORF">EKO04_011426</name>
</gene>
<accession>A0A8H7IT16</accession>